<evidence type="ECO:0000256" key="5">
    <source>
        <dbReference type="SAM" id="MobiDB-lite"/>
    </source>
</evidence>
<dbReference type="GO" id="GO:0000976">
    <property type="term" value="F:transcription cis-regulatory region binding"/>
    <property type="evidence" value="ECO:0007669"/>
    <property type="project" value="TreeGrafter"/>
</dbReference>
<comment type="caution">
    <text evidence="7">The sequence shown here is derived from an EMBL/GenBank/DDBJ whole genome shotgun (WGS) entry which is preliminary data.</text>
</comment>
<dbReference type="EMBL" id="QSRJ01000009">
    <property type="protein sequence ID" value="RGL09486.1"/>
    <property type="molecule type" value="Genomic_DNA"/>
</dbReference>
<dbReference type="InterPro" id="IPR001647">
    <property type="entry name" value="HTH_TetR"/>
</dbReference>
<gene>
    <name evidence="7" type="ORF">DXC81_07745</name>
</gene>
<dbReference type="Proteomes" id="UP000260943">
    <property type="component" value="Unassembled WGS sequence"/>
</dbReference>
<evidence type="ECO:0000256" key="4">
    <source>
        <dbReference type="PROSITE-ProRule" id="PRU00335"/>
    </source>
</evidence>
<dbReference type="AlphaFoldDB" id="A0A3E4QQL4"/>
<evidence type="ECO:0000313" key="8">
    <source>
        <dbReference type="Proteomes" id="UP000260943"/>
    </source>
</evidence>
<evidence type="ECO:0000259" key="6">
    <source>
        <dbReference type="PROSITE" id="PS50977"/>
    </source>
</evidence>
<proteinExistence type="predicted"/>
<keyword evidence="1" id="KW-0805">Transcription regulation</keyword>
<dbReference type="InterPro" id="IPR050109">
    <property type="entry name" value="HTH-type_TetR-like_transc_reg"/>
</dbReference>
<dbReference type="RefSeq" id="WP_009141154.1">
    <property type="nucleotide sequence ID" value="NZ_CABKQG010000003.1"/>
</dbReference>
<evidence type="ECO:0000313" key="7">
    <source>
        <dbReference type="EMBL" id="RGL09486.1"/>
    </source>
</evidence>
<dbReference type="GeneID" id="62758847"/>
<dbReference type="Pfam" id="PF00440">
    <property type="entry name" value="TetR_N"/>
    <property type="match status" value="1"/>
</dbReference>
<accession>A0A3E4QQL4</accession>
<feature type="domain" description="HTH tetR-type" evidence="6">
    <location>
        <begin position="19"/>
        <end position="79"/>
    </location>
</feature>
<name>A0A3E4QQL4_9ACTN</name>
<keyword evidence="2 4" id="KW-0238">DNA-binding</keyword>
<reference evidence="7 8" key="1">
    <citation type="submission" date="2018-08" db="EMBL/GenBank/DDBJ databases">
        <title>A genome reference for cultivated species of the human gut microbiota.</title>
        <authorList>
            <person name="Zou Y."/>
            <person name="Xue W."/>
            <person name="Luo G."/>
        </authorList>
    </citation>
    <scope>NUCLEOTIDE SEQUENCE [LARGE SCALE GENOMIC DNA]</scope>
    <source>
        <strain evidence="7 8">TF08-14</strain>
    </source>
</reference>
<evidence type="ECO:0000256" key="3">
    <source>
        <dbReference type="ARBA" id="ARBA00023163"/>
    </source>
</evidence>
<dbReference type="PANTHER" id="PTHR30055:SF234">
    <property type="entry name" value="HTH-TYPE TRANSCRIPTIONAL REGULATOR BETI"/>
    <property type="match status" value="1"/>
</dbReference>
<feature type="DNA-binding region" description="H-T-H motif" evidence="4">
    <location>
        <begin position="42"/>
        <end position="61"/>
    </location>
</feature>
<feature type="region of interest" description="Disordered" evidence="5">
    <location>
        <begin position="1"/>
        <end position="20"/>
    </location>
</feature>
<keyword evidence="3" id="KW-0804">Transcription</keyword>
<evidence type="ECO:0000256" key="2">
    <source>
        <dbReference type="ARBA" id="ARBA00023125"/>
    </source>
</evidence>
<dbReference type="SUPFAM" id="SSF46689">
    <property type="entry name" value="Homeodomain-like"/>
    <property type="match status" value="1"/>
</dbReference>
<dbReference type="InterPro" id="IPR009057">
    <property type="entry name" value="Homeodomain-like_sf"/>
</dbReference>
<dbReference type="PROSITE" id="PS50977">
    <property type="entry name" value="HTH_TETR_2"/>
    <property type="match status" value="1"/>
</dbReference>
<dbReference type="GO" id="GO:0003700">
    <property type="term" value="F:DNA-binding transcription factor activity"/>
    <property type="evidence" value="ECO:0007669"/>
    <property type="project" value="TreeGrafter"/>
</dbReference>
<protein>
    <submittedName>
        <fullName evidence="7">TetR/AcrR family transcriptional regulator</fullName>
    </submittedName>
</protein>
<organism evidence="7 8">
    <name type="scientific">Collinsella tanakaei</name>
    <dbReference type="NCBI Taxonomy" id="626935"/>
    <lineage>
        <taxon>Bacteria</taxon>
        <taxon>Bacillati</taxon>
        <taxon>Actinomycetota</taxon>
        <taxon>Coriobacteriia</taxon>
        <taxon>Coriobacteriales</taxon>
        <taxon>Coriobacteriaceae</taxon>
        <taxon>Collinsella</taxon>
    </lineage>
</organism>
<dbReference type="PANTHER" id="PTHR30055">
    <property type="entry name" value="HTH-TYPE TRANSCRIPTIONAL REGULATOR RUTR"/>
    <property type="match status" value="1"/>
</dbReference>
<evidence type="ECO:0000256" key="1">
    <source>
        <dbReference type="ARBA" id="ARBA00023015"/>
    </source>
</evidence>
<sequence length="213" mass="24470">MDQQVSHEESRRHERHAHDDRREEILAAVRDACAEEGVSRFSVSSITKRVGCTRSLFYHYFPDKEAALNAALDDIIESFIERLQAWNSDREQGDIEGALDDAVALMKHIVLDERDPSKSLATGGNAALYTAFVHRVADRTARYICDSTVVDFARYHEVRIDHVYETFYVLITGLVMYIRTHPDAPDDLIKDIVASTLHIEGYTEKYKDRRPER</sequence>
<dbReference type="Gene3D" id="1.10.357.10">
    <property type="entry name" value="Tetracycline Repressor, domain 2"/>
    <property type="match status" value="1"/>
</dbReference>